<evidence type="ECO:0000313" key="15">
    <source>
        <dbReference type="EMBL" id="KAL3284051.1"/>
    </source>
</evidence>
<dbReference type="SUPFAM" id="SSF56784">
    <property type="entry name" value="HAD-like"/>
    <property type="match status" value="1"/>
</dbReference>
<keyword evidence="7" id="KW-0479">Metal-binding</keyword>
<gene>
    <name evidence="15" type="ORF">HHI36_018221</name>
</gene>
<dbReference type="EC" id="3.6.1.1" evidence="5"/>
<dbReference type="CDD" id="cd07509">
    <property type="entry name" value="HAD_PPase"/>
    <property type="match status" value="1"/>
</dbReference>
<dbReference type="Pfam" id="PF13344">
    <property type="entry name" value="Hydrolase_6"/>
    <property type="match status" value="1"/>
</dbReference>
<dbReference type="Gene3D" id="3.40.50.1000">
    <property type="entry name" value="HAD superfamily/HAD-like"/>
    <property type="match status" value="2"/>
</dbReference>
<evidence type="ECO:0000256" key="14">
    <source>
        <dbReference type="ARBA" id="ARBA00047820"/>
    </source>
</evidence>
<dbReference type="NCBIfam" id="TIGR01549">
    <property type="entry name" value="HAD-SF-IA-v1"/>
    <property type="match status" value="1"/>
</dbReference>
<comment type="caution">
    <text evidence="15">The sequence shown here is derived from an EMBL/GenBank/DDBJ whole genome shotgun (WGS) entry which is preliminary data.</text>
</comment>
<dbReference type="InterPro" id="IPR036412">
    <property type="entry name" value="HAD-like_sf"/>
</dbReference>
<dbReference type="InterPro" id="IPR006357">
    <property type="entry name" value="HAD-SF_hydro_IIA"/>
</dbReference>
<evidence type="ECO:0000256" key="9">
    <source>
        <dbReference type="ARBA" id="ARBA00022842"/>
    </source>
</evidence>
<accession>A0ABD2P0A8</accession>
<dbReference type="GO" id="GO:0005634">
    <property type="term" value="C:nucleus"/>
    <property type="evidence" value="ECO:0007669"/>
    <property type="project" value="UniProtKB-SubCell"/>
</dbReference>
<keyword evidence="8" id="KW-0378">Hydrolase</keyword>
<comment type="function">
    <text evidence="11">Phosphatase that hydrolyzes imidodiphosphate, 3-phosphohistidine and 6-phospholysine. Has broad substrate specificity and can also hydrolyze inorganic diphosphate, but with lower efficiency.</text>
</comment>
<dbReference type="GO" id="GO:0005737">
    <property type="term" value="C:cytoplasm"/>
    <property type="evidence" value="ECO:0007669"/>
    <property type="project" value="UniProtKB-SubCell"/>
</dbReference>
<dbReference type="EMBL" id="JABFTP020000165">
    <property type="protein sequence ID" value="KAL3284051.1"/>
    <property type="molecule type" value="Genomic_DNA"/>
</dbReference>
<dbReference type="InterPro" id="IPR023214">
    <property type="entry name" value="HAD_sf"/>
</dbReference>
<dbReference type="NCBIfam" id="TIGR01458">
    <property type="entry name" value="HAD-SF-IIA-hyp3"/>
    <property type="match status" value="1"/>
</dbReference>
<comment type="subcellular location">
    <subcellularLocation>
        <location evidence="3">Cytoplasm</location>
    </subcellularLocation>
    <subcellularLocation>
        <location evidence="2">Nucleus</location>
    </subcellularLocation>
</comment>
<evidence type="ECO:0000256" key="3">
    <source>
        <dbReference type="ARBA" id="ARBA00004496"/>
    </source>
</evidence>
<dbReference type="NCBIfam" id="TIGR01460">
    <property type="entry name" value="HAD-SF-IIA"/>
    <property type="match status" value="1"/>
</dbReference>
<dbReference type="PANTHER" id="PTHR19288:SF46">
    <property type="entry name" value="HALOACID DEHALOGENASE-LIKE HYDROLASE DOMAIN-CONTAINING PROTEIN 2"/>
    <property type="match status" value="1"/>
</dbReference>
<dbReference type="PANTHER" id="PTHR19288">
    <property type="entry name" value="4-NITROPHENYLPHOSPHATASE-RELATED"/>
    <property type="match status" value="1"/>
</dbReference>
<dbReference type="Pfam" id="PF13242">
    <property type="entry name" value="Hydrolase_like"/>
    <property type="match status" value="1"/>
</dbReference>
<dbReference type="AlphaFoldDB" id="A0ABD2P0A8"/>
<evidence type="ECO:0000256" key="7">
    <source>
        <dbReference type="ARBA" id="ARBA00022723"/>
    </source>
</evidence>
<name>A0ABD2P0A8_9CUCU</name>
<keyword evidence="6" id="KW-0963">Cytoplasm</keyword>
<evidence type="ECO:0000256" key="2">
    <source>
        <dbReference type="ARBA" id="ARBA00004123"/>
    </source>
</evidence>
<evidence type="ECO:0000256" key="11">
    <source>
        <dbReference type="ARBA" id="ARBA00037258"/>
    </source>
</evidence>
<evidence type="ECO:0000256" key="1">
    <source>
        <dbReference type="ARBA" id="ARBA00001946"/>
    </source>
</evidence>
<dbReference type="FunFam" id="3.40.50.1000:FF:000051">
    <property type="entry name" value="Phospholysine phosphohistidine inorganic pyrophosphate phosphatase"/>
    <property type="match status" value="1"/>
</dbReference>
<evidence type="ECO:0000256" key="8">
    <source>
        <dbReference type="ARBA" id="ARBA00022801"/>
    </source>
</evidence>
<evidence type="ECO:0000256" key="4">
    <source>
        <dbReference type="ARBA" id="ARBA00007958"/>
    </source>
</evidence>
<evidence type="ECO:0000313" key="16">
    <source>
        <dbReference type="Proteomes" id="UP001516400"/>
    </source>
</evidence>
<dbReference type="Proteomes" id="UP001516400">
    <property type="component" value="Unassembled WGS sequence"/>
</dbReference>
<evidence type="ECO:0000256" key="10">
    <source>
        <dbReference type="ARBA" id="ARBA00023242"/>
    </source>
</evidence>
<dbReference type="GO" id="GO:0004427">
    <property type="term" value="F:inorganic diphosphate phosphatase activity"/>
    <property type="evidence" value="ECO:0007669"/>
    <property type="project" value="UniProtKB-EC"/>
</dbReference>
<evidence type="ECO:0000256" key="5">
    <source>
        <dbReference type="ARBA" id="ARBA00012146"/>
    </source>
</evidence>
<keyword evidence="9" id="KW-0460">Magnesium</keyword>
<proteinExistence type="inferred from homology"/>
<dbReference type="GO" id="GO:0046872">
    <property type="term" value="F:metal ion binding"/>
    <property type="evidence" value="ECO:0007669"/>
    <property type="project" value="UniProtKB-KW"/>
</dbReference>
<protein>
    <recommendedName>
        <fullName evidence="13">Haloacid dehalogenase-like hydrolase domain-containing protein 2</fullName>
        <ecNumber evidence="5">3.6.1.1</ecNumber>
    </recommendedName>
    <alternativeName>
        <fullName evidence="12">Phospholysine phosphohistidine inorganic pyrophosphate phosphatase</fullName>
    </alternativeName>
</protein>
<evidence type="ECO:0000256" key="6">
    <source>
        <dbReference type="ARBA" id="ARBA00022490"/>
    </source>
</evidence>
<dbReference type="InterPro" id="IPR006355">
    <property type="entry name" value="LHPP/HDHD2"/>
</dbReference>
<sequence>MLRAVLIDLSGTLHIENQAIPGAIEALQKLMASNLTVKFVTNTTKDSRNFLFNRLTNIGFEIKKEDIFSSLAAARSLLIKRKWKSLLLLSPEAMEDFEGLGCEKDESPNAVVIGLAPTKFHYDCLNDAFRCLKNGAKLIAIHAGKYYKREDGLALGPGCFVKGLEYSAQCKAEVIGKPSREFFLTALGDIPPDEAVMIGDDVTDDVHGAQNAGIRGFLVQTGKYQSGDELKITPPPKAVFPSVVEAIESILEEVRNGSDTSSYTFTSEEK</sequence>
<comment type="catalytic activity">
    <reaction evidence="14">
        <text>diphosphate + H2O = 2 phosphate + H(+)</text>
        <dbReference type="Rhea" id="RHEA:24576"/>
        <dbReference type="ChEBI" id="CHEBI:15377"/>
        <dbReference type="ChEBI" id="CHEBI:15378"/>
        <dbReference type="ChEBI" id="CHEBI:33019"/>
        <dbReference type="ChEBI" id="CHEBI:43474"/>
        <dbReference type="EC" id="3.6.1.1"/>
    </reaction>
</comment>
<comment type="similarity">
    <text evidence="4">Belongs to the HAD-like hydrolase superfamily.</text>
</comment>
<evidence type="ECO:0000256" key="12">
    <source>
        <dbReference type="ARBA" id="ARBA00039357"/>
    </source>
</evidence>
<keyword evidence="10" id="KW-0539">Nucleus</keyword>
<keyword evidence="16" id="KW-1185">Reference proteome</keyword>
<evidence type="ECO:0000256" key="13">
    <source>
        <dbReference type="ARBA" id="ARBA00039666"/>
    </source>
</evidence>
<comment type="cofactor">
    <cofactor evidence="1">
        <name>Mg(2+)</name>
        <dbReference type="ChEBI" id="CHEBI:18420"/>
    </cofactor>
</comment>
<dbReference type="InterPro" id="IPR006439">
    <property type="entry name" value="HAD-SF_hydro_IA"/>
</dbReference>
<organism evidence="15 16">
    <name type="scientific">Cryptolaemus montrouzieri</name>
    <dbReference type="NCBI Taxonomy" id="559131"/>
    <lineage>
        <taxon>Eukaryota</taxon>
        <taxon>Metazoa</taxon>
        <taxon>Ecdysozoa</taxon>
        <taxon>Arthropoda</taxon>
        <taxon>Hexapoda</taxon>
        <taxon>Insecta</taxon>
        <taxon>Pterygota</taxon>
        <taxon>Neoptera</taxon>
        <taxon>Endopterygota</taxon>
        <taxon>Coleoptera</taxon>
        <taxon>Polyphaga</taxon>
        <taxon>Cucujiformia</taxon>
        <taxon>Coccinelloidea</taxon>
        <taxon>Coccinellidae</taxon>
        <taxon>Scymninae</taxon>
        <taxon>Scymnini</taxon>
        <taxon>Cryptolaemus</taxon>
    </lineage>
</organism>
<reference evidence="15 16" key="1">
    <citation type="journal article" date="2021" name="BMC Biol.">
        <title>Horizontally acquired antibacterial genes associated with adaptive radiation of ladybird beetles.</title>
        <authorList>
            <person name="Li H.S."/>
            <person name="Tang X.F."/>
            <person name="Huang Y.H."/>
            <person name="Xu Z.Y."/>
            <person name="Chen M.L."/>
            <person name="Du X.Y."/>
            <person name="Qiu B.Y."/>
            <person name="Chen P.T."/>
            <person name="Zhang W."/>
            <person name="Slipinski A."/>
            <person name="Escalona H.E."/>
            <person name="Waterhouse R.M."/>
            <person name="Zwick A."/>
            <person name="Pang H."/>
        </authorList>
    </citation>
    <scope>NUCLEOTIDE SEQUENCE [LARGE SCALE GENOMIC DNA]</scope>
    <source>
        <strain evidence="15">SYSU2018</strain>
    </source>
</reference>